<evidence type="ECO:0000313" key="10">
    <source>
        <dbReference type="EMBL" id="MBC5843342.1"/>
    </source>
</evidence>
<comment type="similarity">
    <text evidence="8">Belongs to the TonB-dependent receptor family.</text>
</comment>
<dbReference type="PROSITE" id="PS52016">
    <property type="entry name" value="TONB_DEPENDENT_REC_3"/>
    <property type="match status" value="1"/>
</dbReference>
<keyword evidence="5" id="KW-0732">Signal</keyword>
<keyword evidence="11" id="KW-1185">Reference proteome</keyword>
<evidence type="ECO:0000256" key="8">
    <source>
        <dbReference type="PROSITE-ProRule" id="PRU01360"/>
    </source>
</evidence>
<dbReference type="GO" id="GO:0009279">
    <property type="term" value="C:cell outer membrane"/>
    <property type="evidence" value="ECO:0007669"/>
    <property type="project" value="UniProtKB-SubCell"/>
</dbReference>
<name>A0A923SEA6_9FLAO</name>
<dbReference type="RefSeq" id="WP_187017037.1">
    <property type="nucleotide sequence ID" value="NZ_JACRUK010000003.1"/>
</dbReference>
<dbReference type="SUPFAM" id="SSF49464">
    <property type="entry name" value="Carboxypeptidase regulatory domain-like"/>
    <property type="match status" value="1"/>
</dbReference>
<evidence type="ECO:0000256" key="4">
    <source>
        <dbReference type="ARBA" id="ARBA00022692"/>
    </source>
</evidence>
<dbReference type="SUPFAM" id="SSF56935">
    <property type="entry name" value="Porins"/>
    <property type="match status" value="1"/>
</dbReference>
<keyword evidence="6 8" id="KW-0472">Membrane</keyword>
<dbReference type="GO" id="GO:0015344">
    <property type="term" value="F:siderophore uptake transmembrane transporter activity"/>
    <property type="evidence" value="ECO:0007669"/>
    <property type="project" value="TreeGrafter"/>
</dbReference>
<evidence type="ECO:0000256" key="5">
    <source>
        <dbReference type="ARBA" id="ARBA00022729"/>
    </source>
</evidence>
<dbReference type="Gene3D" id="2.170.130.10">
    <property type="entry name" value="TonB-dependent receptor, plug domain"/>
    <property type="match status" value="1"/>
</dbReference>
<sequence>MKNSSHFKPWVVQVLPKIYSLFFLCCLSGVYAQNKTITGIVTDDNGALAGVSIILKSRPLATLTDEKGNYAIIAGSNDILVFSFMGYKSVEIAVTNHSIINVHLREDATTLKEVTINAGYYTVKEKESTGSIARITAKDIETQPVTNVLATMQGRMAGVSITQETGTPGGGFNIKIRGLNSLRTDANVPLYVIDGVPYASDPIGYSQTSSVFPNVTSPLNSIDPDAIESIEVLKDADATAIYGSRGANGVVLITTKKGKSGKTQFNFNASTGAGKATAFAKLMNTSQYLAMRKQAYANDGIPTYPANAYDTNGTWDVNRYTDWQKELMGGTASFSSLQGSVSGGTEQTQFLFGGNYKEQGTVYPADFLYHKGGVLLNLGHTSTDKRFRLTVAANYTVQNNNQAAADLTIDGRSLAPNAPALYDAEGNLNWENNTFGNPLRFLNAEHRSKTNDLIANTLVSYQIFSKLQIKSSFGYTDTNHTETRTSPSTINNPSFGITSESSALFVTKTARRSWIIEPQLNFSTLWGNGHLDALLGSTFQQQLTTRLSQNGIGFTSNGLIYDLASASIRQVFLSDEVVYKYAALFGRINYDWKQRYIINFTGRRDGSSRFGPENRFAFFGAVGTAWIFSKEAFLQNSEILSFGKLRASYGSTGNDQIGDYQFLNTYSSSGQSYQNVAGLQPTRLFNPEFSWETNKKLEAALELGFFNDRIMLTAATFMNKSSNQLVGIPLPGTTGFSSIQANLNAVVENTGLEFTLQTKNRTGTNFKWSTDFNISILKNKLVDFPDLEASTFSQRYRIGQPLNISLVYVYKGVNPVTGIYEFVDSNGDGQITFPEDKQKVVDLNPKFFGGLQNQLQYKNWNLSFLFQFVKQKNTNISIGAAGRRNYNQPVRFVDSWQQQGDSANYQKFTTGTNSQVMNAQTLYENSDAMIVDASFIRLKNISISYAIPLPRTAIKCKVYVEAQNLLTFTPYKDGDPEFIKSGFLPPLKMINSGVQFQF</sequence>
<protein>
    <submittedName>
        <fullName evidence="10">SusC/RagA family TonB-linked outer membrane protein</fullName>
    </submittedName>
</protein>
<comment type="caution">
    <text evidence="10">The sequence shown here is derived from an EMBL/GenBank/DDBJ whole genome shotgun (WGS) entry which is preliminary data.</text>
</comment>
<reference evidence="10 11" key="1">
    <citation type="submission" date="2020-08" db="EMBL/GenBank/DDBJ databases">
        <title>Description of novel Flavobacterium F-392 isolate.</title>
        <authorList>
            <person name="Saticioglu I.B."/>
            <person name="Duman M."/>
            <person name="Altun S."/>
        </authorList>
    </citation>
    <scope>NUCLEOTIDE SEQUENCE [LARGE SCALE GENOMIC DNA]</scope>
    <source>
        <strain evidence="10 11">F-392</strain>
    </source>
</reference>
<dbReference type="InterPro" id="IPR037066">
    <property type="entry name" value="Plug_dom_sf"/>
</dbReference>
<dbReference type="AlphaFoldDB" id="A0A923SEA6"/>
<evidence type="ECO:0000256" key="2">
    <source>
        <dbReference type="ARBA" id="ARBA00022448"/>
    </source>
</evidence>
<dbReference type="NCBIfam" id="TIGR04057">
    <property type="entry name" value="SusC_RagA_signa"/>
    <property type="match status" value="1"/>
</dbReference>
<evidence type="ECO:0000256" key="3">
    <source>
        <dbReference type="ARBA" id="ARBA00022452"/>
    </source>
</evidence>
<dbReference type="PANTHER" id="PTHR30069">
    <property type="entry name" value="TONB-DEPENDENT OUTER MEMBRANE RECEPTOR"/>
    <property type="match status" value="1"/>
</dbReference>
<evidence type="ECO:0000259" key="9">
    <source>
        <dbReference type="Pfam" id="PF07715"/>
    </source>
</evidence>
<dbReference type="Proteomes" id="UP000641454">
    <property type="component" value="Unassembled WGS sequence"/>
</dbReference>
<evidence type="ECO:0000256" key="1">
    <source>
        <dbReference type="ARBA" id="ARBA00004571"/>
    </source>
</evidence>
<keyword evidence="4 8" id="KW-0812">Transmembrane</keyword>
<dbReference type="InterPro" id="IPR036942">
    <property type="entry name" value="Beta-barrel_TonB_sf"/>
</dbReference>
<dbReference type="Gene3D" id="2.40.170.20">
    <property type="entry name" value="TonB-dependent receptor, beta-barrel domain"/>
    <property type="match status" value="1"/>
</dbReference>
<organism evidence="10 11">
    <name type="scientific">Flavobacterium muglaense</name>
    <dbReference type="NCBI Taxonomy" id="2764716"/>
    <lineage>
        <taxon>Bacteria</taxon>
        <taxon>Pseudomonadati</taxon>
        <taxon>Bacteroidota</taxon>
        <taxon>Flavobacteriia</taxon>
        <taxon>Flavobacteriales</taxon>
        <taxon>Flavobacteriaceae</taxon>
        <taxon>Flavobacterium</taxon>
    </lineage>
</organism>
<dbReference type="GO" id="GO:0044718">
    <property type="term" value="P:siderophore transmembrane transport"/>
    <property type="evidence" value="ECO:0007669"/>
    <property type="project" value="TreeGrafter"/>
</dbReference>
<keyword evidence="3 8" id="KW-1134">Transmembrane beta strand</keyword>
<dbReference type="Pfam" id="PF07715">
    <property type="entry name" value="Plug"/>
    <property type="match status" value="1"/>
</dbReference>
<evidence type="ECO:0000256" key="6">
    <source>
        <dbReference type="ARBA" id="ARBA00023136"/>
    </source>
</evidence>
<keyword evidence="2 8" id="KW-0813">Transport</keyword>
<comment type="subcellular location">
    <subcellularLocation>
        <location evidence="1 8">Cell outer membrane</location>
        <topology evidence="1 8">Multi-pass membrane protein</topology>
    </subcellularLocation>
</comment>
<accession>A0A923SEA6</accession>
<dbReference type="InterPro" id="IPR023996">
    <property type="entry name" value="TonB-dep_OMP_SusC/RagA"/>
</dbReference>
<dbReference type="InterPro" id="IPR008969">
    <property type="entry name" value="CarboxyPept-like_regulatory"/>
</dbReference>
<dbReference type="Pfam" id="PF13715">
    <property type="entry name" value="CarbopepD_reg_2"/>
    <property type="match status" value="1"/>
</dbReference>
<dbReference type="InterPro" id="IPR012910">
    <property type="entry name" value="Plug_dom"/>
</dbReference>
<evidence type="ECO:0000313" key="11">
    <source>
        <dbReference type="Proteomes" id="UP000641454"/>
    </source>
</evidence>
<dbReference type="PANTHER" id="PTHR30069:SF29">
    <property type="entry name" value="HEMOGLOBIN AND HEMOGLOBIN-HAPTOGLOBIN-BINDING PROTEIN 1-RELATED"/>
    <property type="match status" value="1"/>
</dbReference>
<dbReference type="EMBL" id="JACRUL010000003">
    <property type="protein sequence ID" value="MBC5843342.1"/>
    <property type="molecule type" value="Genomic_DNA"/>
</dbReference>
<dbReference type="InterPro" id="IPR039426">
    <property type="entry name" value="TonB-dep_rcpt-like"/>
</dbReference>
<feature type="domain" description="TonB-dependent receptor plug" evidence="9">
    <location>
        <begin position="125"/>
        <end position="250"/>
    </location>
</feature>
<proteinExistence type="inferred from homology"/>
<dbReference type="NCBIfam" id="TIGR04056">
    <property type="entry name" value="OMP_RagA_SusC"/>
    <property type="match status" value="1"/>
</dbReference>
<dbReference type="InterPro" id="IPR023997">
    <property type="entry name" value="TonB-dep_OMP_SusC/RagA_CS"/>
</dbReference>
<gene>
    <name evidence="10" type="ORF">H8R25_02680</name>
</gene>
<evidence type="ECO:0000256" key="7">
    <source>
        <dbReference type="ARBA" id="ARBA00023237"/>
    </source>
</evidence>
<keyword evidence="7 8" id="KW-0998">Cell outer membrane</keyword>